<evidence type="ECO:0000313" key="3">
    <source>
        <dbReference type="EMBL" id="OAQ23301.1"/>
    </source>
</evidence>
<proteinExistence type="predicted"/>
<keyword evidence="2" id="KW-0732">Signal</keyword>
<name>A0A197JFM5_9FUNG</name>
<evidence type="ECO:0000313" key="4">
    <source>
        <dbReference type="Proteomes" id="UP000078512"/>
    </source>
</evidence>
<accession>A0A197JFM5</accession>
<reference evidence="3 4" key="1">
    <citation type="submission" date="2016-05" db="EMBL/GenBank/DDBJ databases">
        <title>Genome sequencing reveals origins of a unique bacterial endosymbiosis in the earliest lineages of terrestrial Fungi.</title>
        <authorList>
            <consortium name="DOE Joint Genome Institute"/>
            <person name="Uehling J."/>
            <person name="Gryganskyi A."/>
            <person name="Hameed K."/>
            <person name="Tschaplinski T."/>
            <person name="Misztal P."/>
            <person name="Wu S."/>
            <person name="Desiro A."/>
            <person name="Vande Pol N."/>
            <person name="Du Z.-Y."/>
            <person name="Zienkiewicz A."/>
            <person name="Zienkiewicz K."/>
            <person name="Morin E."/>
            <person name="Tisserant E."/>
            <person name="Splivallo R."/>
            <person name="Hainaut M."/>
            <person name="Henrissat B."/>
            <person name="Ohm R."/>
            <person name="Kuo A."/>
            <person name="Yan J."/>
            <person name="Lipzen A."/>
            <person name="Nolan M."/>
            <person name="Labutti K."/>
            <person name="Barry K."/>
            <person name="Goldstein A."/>
            <person name="Labbe J."/>
            <person name="Schadt C."/>
            <person name="Tuskan G."/>
            <person name="Grigoriev I."/>
            <person name="Martin F."/>
            <person name="Vilgalys R."/>
            <person name="Bonito G."/>
        </authorList>
    </citation>
    <scope>NUCLEOTIDE SEQUENCE [LARGE SCALE GENOMIC DNA]</scope>
    <source>
        <strain evidence="3 4">AG-77</strain>
    </source>
</reference>
<dbReference type="Proteomes" id="UP000078512">
    <property type="component" value="Unassembled WGS sequence"/>
</dbReference>
<keyword evidence="4" id="KW-1185">Reference proteome</keyword>
<dbReference type="AlphaFoldDB" id="A0A197JFM5"/>
<dbReference type="OrthoDB" id="2416188at2759"/>
<dbReference type="EMBL" id="KV442123">
    <property type="protein sequence ID" value="OAQ23301.1"/>
    <property type="molecule type" value="Genomic_DNA"/>
</dbReference>
<evidence type="ECO:0000256" key="2">
    <source>
        <dbReference type="SAM" id="SignalP"/>
    </source>
</evidence>
<feature type="signal peptide" evidence="2">
    <location>
        <begin position="1"/>
        <end position="20"/>
    </location>
</feature>
<organism evidence="3 4">
    <name type="scientific">Linnemannia elongata AG-77</name>
    <dbReference type="NCBI Taxonomy" id="1314771"/>
    <lineage>
        <taxon>Eukaryota</taxon>
        <taxon>Fungi</taxon>
        <taxon>Fungi incertae sedis</taxon>
        <taxon>Mucoromycota</taxon>
        <taxon>Mortierellomycotina</taxon>
        <taxon>Mortierellomycetes</taxon>
        <taxon>Mortierellales</taxon>
        <taxon>Mortierellaceae</taxon>
        <taxon>Linnemannia</taxon>
    </lineage>
</organism>
<protein>
    <submittedName>
        <fullName evidence="3">Uncharacterized protein</fullName>
    </submittedName>
</protein>
<sequence>MKTTIIPIVIVAMTLMSTEALTLHAPGPNTVSSGQGKNGMDDSLSSTSHTIKRTTPDYSSSSLTTPMDRLVTKRLDMKGIEQVTICQDYINGIESVLVSIEVSMDEVREEVTDRKPSKNVLAKLTEIEDLVTHARTDTEAAKKTEFKTQTTMDTLVSTASDLHTKLGENEDLLGKATLEATSEAYKDLMMYAGNIESYAKDYVKKGCVAAI</sequence>
<evidence type="ECO:0000256" key="1">
    <source>
        <dbReference type="SAM" id="MobiDB-lite"/>
    </source>
</evidence>
<gene>
    <name evidence="3" type="ORF">K457DRAFT_159447</name>
</gene>
<feature type="region of interest" description="Disordered" evidence="1">
    <location>
        <begin position="26"/>
        <end position="64"/>
    </location>
</feature>
<feature type="chain" id="PRO_5008275898" evidence="2">
    <location>
        <begin position="21"/>
        <end position="211"/>
    </location>
</feature>